<keyword evidence="2" id="KW-1185">Reference proteome</keyword>
<accession>A0A2B4RDJ8</accession>
<dbReference type="EMBL" id="LSMT01000783">
    <property type="protein sequence ID" value="PFX14417.1"/>
    <property type="molecule type" value="Genomic_DNA"/>
</dbReference>
<dbReference type="PANTHER" id="PTHR31511:SF12">
    <property type="entry name" value="RHO TERMINATION FACTOR N-TERMINAL DOMAIN-CONTAINING PROTEIN"/>
    <property type="match status" value="1"/>
</dbReference>
<dbReference type="PANTHER" id="PTHR31511">
    <property type="entry name" value="PROTEIN CBG23764"/>
    <property type="match status" value="1"/>
</dbReference>
<dbReference type="Proteomes" id="UP000225706">
    <property type="component" value="Unassembled WGS sequence"/>
</dbReference>
<name>A0A2B4RDJ8_STYPI</name>
<protein>
    <submittedName>
        <fullName evidence="1">Uncharacterized protein</fullName>
    </submittedName>
</protein>
<dbReference type="AlphaFoldDB" id="A0A2B4RDJ8"/>
<gene>
    <name evidence="1" type="ORF">AWC38_SpisGene21421</name>
</gene>
<dbReference type="STRING" id="50429.A0A2B4RDJ8"/>
<organism evidence="1 2">
    <name type="scientific">Stylophora pistillata</name>
    <name type="common">Smooth cauliflower coral</name>
    <dbReference type="NCBI Taxonomy" id="50429"/>
    <lineage>
        <taxon>Eukaryota</taxon>
        <taxon>Metazoa</taxon>
        <taxon>Cnidaria</taxon>
        <taxon>Anthozoa</taxon>
        <taxon>Hexacorallia</taxon>
        <taxon>Scleractinia</taxon>
        <taxon>Astrocoeniina</taxon>
        <taxon>Pocilloporidae</taxon>
        <taxon>Stylophora</taxon>
    </lineage>
</organism>
<comment type="caution">
    <text evidence="1">The sequence shown here is derived from an EMBL/GenBank/DDBJ whole genome shotgun (WGS) entry which is preliminary data.</text>
</comment>
<sequence>MLGLRPYVTTSDDATIADEWNEFVENYENNPFTVRASASALRGFARQLRIDGVEGFGPNQFMQEAKLAFLKIMRESRQIRLKMILSCEMKRRAMDGEVQYLDAYFHTNTIEKIMQLMKAKQYNPLNGSSYIELPKALKGKKAIINMENQDNECFKWCITRVLYPVEKNPQRITKILKEQSDRLDWRGINYPVELDKIKKFEKQNENIVVNVFGYESEARVYPLRISKSPAEKRNQVITLLLIEKDGVANKHYCLINNISRLLSSQVSKQKEPK</sequence>
<evidence type="ECO:0000313" key="1">
    <source>
        <dbReference type="EMBL" id="PFX14417.1"/>
    </source>
</evidence>
<proteinExistence type="predicted"/>
<evidence type="ECO:0000313" key="2">
    <source>
        <dbReference type="Proteomes" id="UP000225706"/>
    </source>
</evidence>
<reference evidence="2" key="1">
    <citation type="journal article" date="2017" name="bioRxiv">
        <title>Comparative analysis of the genomes of Stylophora pistillata and Acropora digitifera provides evidence for extensive differences between species of corals.</title>
        <authorList>
            <person name="Voolstra C.R."/>
            <person name="Li Y."/>
            <person name="Liew Y.J."/>
            <person name="Baumgarten S."/>
            <person name="Zoccola D."/>
            <person name="Flot J.-F."/>
            <person name="Tambutte S."/>
            <person name="Allemand D."/>
            <person name="Aranda M."/>
        </authorList>
    </citation>
    <scope>NUCLEOTIDE SEQUENCE [LARGE SCALE GENOMIC DNA]</scope>
</reference>